<dbReference type="AlphaFoldDB" id="A0A975TUD0"/>
<proteinExistence type="predicted"/>
<keyword evidence="1" id="KW-0812">Transmembrane</keyword>
<keyword evidence="3" id="KW-1185">Reference proteome</keyword>
<dbReference type="EMBL" id="JAIMBW010000001">
    <property type="protein sequence ID" value="MBY4894786.1"/>
    <property type="molecule type" value="Genomic_DNA"/>
</dbReference>
<gene>
    <name evidence="2" type="ORF">KUL25_18675</name>
</gene>
<name>A0A975TUD0_9RHOB</name>
<protein>
    <submittedName>
        <fullName evidence="2">Uncharacterized protein</fullName>
    </submittedName>
</protein>
<feature type="transmembrane region" description="Helical" evidence="1">
    <location>
        <begin position="72"/>
        <end position="90"/>
    </location>
</feature>
<feature type="transmembrane region" description="Helical" evidence="1">
    <location>
        <begin position="143"/>
        <end position="160"/>
    </location>
</feature>
<sequence length="163" mass="17508">MTGTRAIKGLALLTGILYSGLAWLWYVELIPGAGGLHPFDSRFFGYTAAEGQAFLSALSDEARQVYLADVRLLDTIFPICLAALLSWLMLRRASGPWRALAILPVAYLATDLLENARVAAILLHAAPTDEMIVAASQATVAKYGFLIISAIALGAIFVTTKRP</sequence>
<keyword evidence="1" id="KW-1133">Transmembrane helix</keyword>
<feature type="transmembrane region" description="Helical" evidence="1">
    <location>
        <begin position="7"/>
        <end position="26"/>
    </location>
</feature>
<evidence type="ECO:0000313" key="2">
    <source>
        <dbReference type="EMBL" id="QXL87416.1"/>
    </source>
</evidence>
<dbReference type="EMBL" id="CP078073">
    <property type="protein sequence ID" value="QXL87416.1"/>
    <property type="molecule type" value="Genomic_DNA"/>
</dbReference>
<dbReference type="RefSeq" id="WP_257894293.1">
    <property type="nucleotide sequence ID" value="NZ_JAIMBW010000001.1"/>
</dbReference>
<keyword evidence="1" id="KW-0472">Membrane</keyword>
<evidence type="ECO:0000256" key="1">
    <source>
        <dbReference type="SAM" id="Phobius"/>
    </source>
</evidence>
<accession>A0A975TUD0</accession>
<dbReference type="Proteomes" id="UP000693972">
    <property type="component" value="Unassembled WGS sequence"/>
</dbReference>
<organism evidence="2">
    <name type="scientific">Gymnodinialimonas phycosphaerae</name>
    <dbReference type="NCBI Taxonomy" id="2841589"/>
    <lineage>
        <taxon>Bacteria</taxon>
        <taxon>Pseudomonadati</taxon>
        <taxon>Pseudomonadota</taxon>
        <taxon>Alphaproteobacteria</taxon>
        <taxon>Rhodobacterales</taxon>
        <taxon>Paracoccaceae</taxon>
        <taxon>Gymnodinialimonas</taxon>
    </lineage>
</organism>
<evidence type="ECO:0000313" key="3">
    <source>
        <dbReference type="Proteomes" id="UP000693972"/>
    </source>
</evidence>
<reference evidence="2 3" key="1">
    <citation type="submission" date="2021-07" db="EMBL/GenBank/DDBJ databases">
        <title>Karlodiniumbacter phycospheric gen. nov., sp. nov., a phycosphere bacterium isolated from karlodinium veneficum.</title>
        <authorList>
            <person name="Peng Y."/>
            <person name="Jiang L."/>
            <person name="Lee J."/>
        </authorList>
    </citation>
    <scope>NUCLEOTIDE SEQUENCE</scope>
    <source>
        <strain evidence="2 3">N5</strain>
    </source>
</reference>